<keyword evidence="2" id="KW-1185">Reference proteome</keyword>
<protein>
    <submittedName>
        <fullName evidence="1">Uncharacterized protein</fullName>
    </submittedName>
</protein>
<sequence length="381" mass="38972">MASADSEQAGGEEQRSSLQSGGQGKEAKVDSAAKDASAAAGNTSSSGGKIFIGGLSRETTTEKLTNHFKKYGEITDSVIMKDRGSGHPRGFGFVTFADPNVCARVLQEDQIIDGRTVDCKRSIPRENMAAVKGPKTKKIFVGGIPTTITEEEFGKHFSQFGKVVEHQIMLDHSSGRSRGFGFIIFDNEQTVDDLLAQGTMHDFAGKQVEIKKAEPKRAQEAGSGPGAGRGGFGSSGRGGFDRYDDGYGLSSDFGYNSGSYRSGYGSRADSYGGYGGSYGGYGSGGYGGSGLGVAGYGGSSFGGGYGSGLGSYGGSLGGGYGSGLLGGYNDDAYGVLGYGSTYSGTGYGGGYGSGGGYSGGYGSTRGYGGSANGRYHPYGRN</sequence>
<dbReference type="Proteomes" id="UP001162992">
    <property type="component" value="Chromosome 7"/>
</dbReference>
<gene>
    <name evidence="1" type="ORF">O6H91_07G091100</name>
</gene>
<dbReference type="EMBL" id="CM055098">
    <property type="protein sequence ID" value="KAJ7550259.1"/>
    <property type="molecule type" value="Genomic_DNA"/>
</dbReference>
<proteinExistence type="predicted"/>
<accession>A0ACC2D7F8</accession>
<evidence type="ECO:0000313" key="1">
    <source>
        <dbReference type="EMBL" id="KAJ7550259.1"/>
    </source>
</evidence>
<reference evidence="2" key="1">
    <citation type="journal article" date="2024" name="Proc. Natl. Acad. Sci. U.S.A.">
        <title>Extraordinary preservation of gene collinearity over three hundred million years revealed in homosporous lycophytes.</title>
        <authorList>
            <person name="Li C."/>
            <person name="Wickell D."/>
            <person name="Kuo L.Y."/>
            <person name="Chen X."/>
            <person name="Nie B."/>
            <person name="Liao X."/>
            <person name="Peng D."/>
            <person name="Ji J."/>
            <person name="Jenkins J."/>
            <person name="Williams M."/>
            <person name="Shu S."/>
            <person name="Plott C."/>
            <person name="Barry K."/>
            <person name="Rajasekar S."/>
            <person name="Grimwood J."/>
            <person name="Han X."/>
            <person name="Sun S."/>
            <person name="Hou Z."/>
            <person name="He W."/>
            <person name="Dai G."/>
            <person name="Sun C."/>
            <person name="Schmutz J."/>
            <person name="Leebens-Mack J.H."/>
            <person name="Li F.W."/>
            <person name="Wang L."/>
        </authorList>
    </citation>
    <scope>NUCLEOTIDE SEQUENCE [LARGE SCALE GENOMIC DNA]</scope>
    <source>
        <strain evidence="2">cv. PW_Plant_1</strain>
    </source>
</reference>
<organism evidence="1 2">
    <name type="scientific">Diphasiastrum complanatum</name>
    <name type="common">Issler's clubmoss</name>
    <name type="synonym">Lycopodium complanatum</name>
    <dbReference type="NCBI Taxonomy" id="34168"/>
    <lineage>
        <taxon>Eukaryota</taxon>
        <taxon>Viridiplantae</taxon>
        <taxon>Streptophyta</taxon>
        <taxon>Embryophyta</taxon>
        <taxon>Tracheophyta</taxon>
        <taxon>Lycopodiopsida</taxon>
        <taxon>Lycopodiales</taxon>
        <taxon>Lycopodiaceae</taxon>
        <taxon>Lycopodioideae</taxon>
        <taxon>Diphasiastrum</taxon>
    </lineage>
</organism>
<name>A0ACC2D7F8_DIPCM</name>
<comment type="caution">
    <text evidence="1">The sequence shown here is derived from an EMBL/GenBank/DDBJ whole genome shotgun (WGS) entry which is preliminary data.</text>
</comment>
<evidence type="ECO:0000313" key="2">
    <source>
        <dbReference type="Proteomes" id="UP001162992"/>
    </source>
</evidence>